<dbReference type="PANTHER" id="PTHR30383">
    <property type="entry name" value="THIOESTERASE 1/PROTEASE 1/LYSOPHOSPHOLIPASE L1"/>
    <property type="match status" value="1"/>
</dbReference>
<sequence>MFKSKTRERRIFTSRKRSRPRFSIFSAIASLVLVLLVLELLTRIFVDLTGNRSQFARANTKSDLTQAYKLQFVGQNGDLDPKSDNTSLKAKPSLAVGYQLLGNQNSEHWSINAEGFRDRDPISLAKPKDEIRVFLLGGSTAFGYGSPSNATTISEYLEQRLQKRLQQQKASPELYKPDVLPFDKVEKQKYLAKPAKIKPGNYRIINASVPGYTSGNELAQLALQILQYKPDLIVVLDGYEDLMLDSEQEAVQAPQIDLDRQNKPTSFVDYVGQFIEPIENKSYLAQIAQDRWLKNGEGDEKQNFILNEPTSNLIKYLPPNKDELQKRVGRYIDRHKQILSLSAAARAPLVVAIQPEITGRNPSQLTDSEGKIATDLGRSYIQQVRDSYPVLIQATQQLAKAFPKNMKAVDLYKLTDKYPSPSFIDPIHLNEAANQKVAEQLYYAIASMPKMQLVPTQAPAPKPVYPRPYLNSR</sequence>
<organism evidence="2 3">
    <name type="scientific">Waterburya agarophytonicola KI4</name>
    <dbReference type="NCBI Taxonomy" id="2874699"/>
    <lineage>
        <taxon>Bacteria</taxon>
        <taxon>Bacillati</taxon>
        <taxon>Cyanobacteriota</taxon>
        <taxon>Cyanophyceae</taxon>
        <taxon>Pleurocapsales</taxon>
        <taxon>Hyellaceae</taxon>
        <taxon>Waterburya</taxon>
        <taxon>Waterburya agarophytonicola</taxon>
    </lineage>
</organism>
<keyword evidence="1" id="KW-0472">Membrane</keyword>
<evidence type="ECO:0000313" key="3">
    <source>
        <dbReference type="Proteomes" id="UP000729733"/>
    </source>
</evidence>
<dbReference type="InterPro" id="IPR051532">
    <property type="entry name" value="Ester_Hydrolysis_Enzymes"/>
</dbReference>
<dbReference type="RefSeq" id="WP_229640701.1">
    <property type="nucleotide sequence ID" value="NZ_JADWDC010000026.1"/>
</dbReference>
<keyword evidence="2" id="KW-0378">Hydrolase</keyword>
<evidence type="ECO:0000256" key="1">
    <source>
        <dbReference type="SAM" id="Phobius"/>
    </source>
</evidence>
<dbReference type="SUPFAM" id="SSF52266">
    <property type="entry name" value="SGNH hydrolase"/>
    <property type="match status" value="1"/>
</dbReference>
<protein>
    <submittedName>
        <fullName evidence="2">SGNH/GDSL hydrolase family protein</fullName>
    </submittedName>
</protein>
<dbReference type="EMBL" id="JADWDC010000026">
    <property type="protein sequence ID" value="MCC0177636.1"/>
    <property type="molecule type" value="Genomic_DNA"/>
</dbReference>
<reference evidence="2" key="1">
    <citation type="journal article" date="2021" name="Antonie Van Leeuwenhoek">
        <title>Draft genome and description of Waterburya agarophytonicola gen. nov. sp. nov. (Pleurocapsales, Cyanobacteria): a seaweed symbiont.</title>
        <authorList>
            <person name="Bonthond G."/>
            <person name="Shalygin S."/>
            <person name="Bayer T."/>
            <person name="Weinberger F."/>
        </authorList>
    </citation>
    <scope>NUCLEOTIDE SEQUENCE</scope>
    <source>
        <strain evidence="2">KI4</strain>
    </source>
</reference>
<gene>
    <name evidence="2" type="ORF">I4641_11665</name>
</gene>
<dbReference type="Proteomes" id="UP000729733">
    <property type="component" value="Unassembled WGS sequence"/>
</dbReference>
<dbReference type="Gene3D" id="3.40.50.1110">
    <property type="entry name" value="SGNH hydrolase"/>
    <property type="match status" value="1"/>
</dbReference>
<keyword evidence="1" id="KW-0812">Transmembrane</keyword>
<dbReference type="PANTHER" id="PTHR30383:SF5">
    <property type="entry name" value="SGNH HYDROLASE-TYPE ESTERASE DOMAIN-CONTAINING PROTEIN"/>
    <property type="match status" value="1"/>
</dbReference>
<proteinExistence type="predicted"/>
<dbReference type="GO" id="GO:0004622">
    <property type="term" value="F:phosphatidylcholine lysophospholipase activity"/>
    <property type="evidence" value="ECO:0007669"/>
    <property type="project" value="TreeGrafter"/>
</dbReference>
<evidence type="ECO:0000313" key="2">
    <source>
        <dbReference type="EMBL" id="MCC0177636.1"/>
    </source>
</evidence>
<dbReference type="AlphaFoldDB" id="A0A964BRS7"/>
<name>A0A964BRS7_9CYAN</name>
<keyword evidence="1" id="KW-1133">Transmembrane helix</keyword>
<accession>A0A964BRS7</accession>
<feature type="transmembrane region" description="Helical" evidence="1">
    <location>
        <begin position="21"/>
        <end position="46"/>
    </location>
</feature>
<dbReference type="InterPro" id="IPR036514">
    <property type="entry name" value="SGNH_hydro_sf"/>
</dbReference>
<keyword evidence="3" id="KW-1185">Reference proteome</keyword>
<comment type="caution">
    <text evidence="2">The sequence shown here is derived from an EMBL/GenBank/DDBJ whole genome shotgun (WGS) entry which is preliminary data.</text>
</comment>